<feature type="active site" description="Proton acceptor" evidence="4">
    <location>
        <position position="37"/>
    </location>
</feature>
<sequence>MRKHLVALLFCLGVAGGALAQPGTGYHNPVLPGFYPDPSVCRVGADFYLVNSSFEYFPGVPIFHSTDLVNWEQIGCVLSRPAQLPLAKAEASLGIFAPTIRYHNGTFYVITTNVMGGWNFLVTAKNPAGPWSDPIWIQTNAEGGPFIIDPSLFFDDNGKVYLTTTGRQAGVPSIQLAEIDVTTGKLLTQQTGIWPGTGGRYPEGPHLYKKDGWYYLLIAEGGTEYGHKVTIARSKAVAGPYLSNPANPILTHAQVSAQDNPIQGVGHPDLVQAPDNSWWMVALGFRVIGPRSNHHILGRETYLVPVSWPAGEWPVVNGNGTLAEDMKVPTLPQHAFPAAPVRDDFNAGKLGWAWNFLRNPDPTAYSLTDKKGFLRLRGNATTLDSTLGSPTFVGRRQQHYDFTATTALDFTPQVPGQEAGLTVLMNNRHHYDLFVRQAGGQRHLVLAYTLGRIRHVEKEVTLAPGPVQLRVTGTRPAYTFSYAQGNQGFKQIATIDTYLISSETAGGFTGVYLGLYASAAGKKSPSDALFDWFDYAPK</sequence>
<feature type="domain" description="Beta-xylosidase C-terminal Concanavalin A-like" evidence="8">
    <location>
        <begin position="342"/>
        <end position="535"/>
    </location>
</feature>
<keyword evidence="7" id="KW-0732">Signal</keyword>
<organism evidence="9 10">
    <name type="scientific">Hymenobacter jejuensis</name>
    <dbReference type="NCBI Taxonomy" id="2502781"/>
    <lineage>
        <taxon>Bacteria</taxon>
        <taxon>Pseudomonadati</taxon>
        <taxon>Bacteroidota</taxon>
        <taxon>Cytophagia</taxon>
        <taxon>Cytophagales</taxon>
        <taxon>Hymenobacteraceae</taxon>
        <taxon>Hymenobacter</taxon>
    </lineage>
</organism>
<dbReference type="Gene3D" id="2.60.120.200">
    <property type="match status" value="1"/>
</dbReference>
<dbReference type="EMBL" id="CP040896">
    <property type="protein sequence ID" value="QDA62358.1"/>
    <property type="molecule type" value="Genomic_DNA"/>
</dbReference>
<evidence type="ECO:0000256" key="3">
    <source>
        <dbReference type="ARBA" id="ARBA00023295"/>
    </source>
</evidence>
<dbReference type="InterPro" id="IPR041542">
    <property type="entry name" value="GH43_C2"/>
</dbReference>
<dbReference type="InterPro" id="IPR013320">
    <property type="entry name" value="ConA-like_dom_sf"/>
</dbReference>
<dbReference type="SUPFAM" id="SSF75005">
    <property type="entry name" value="Arabinanase/levansucrase/invertase"/>
    <property type="match status" value="1"/>
</dbReference>
<evidence type="ECO:0000256" key="4">
    <source>
        <dbReference type="PIRSR" id="PIRSR606710-1"/>
    </source>
</evidence>
<reference evidence="9 10" key="1">
    <citation type="submission" date="2019-06" db="EMBL/GenBank/DDBJ databases">
        <authorList>
            <person name="Srinivasan S."/>
        </authorList>
    </citation>
    <scope>NUCLEOTIDE SEQUENCE [LARGE SCALE GENOMIC DNA]</scope>
    <source>
        <strain evidence="9 10">17J68-5</strain>
    </source>
</reference>
<feature type="chain" id="PRO_5023096831" evidence="7">
    <location>
        <begin position="21"/>
        <end position="538"/>
    </location>
</feature>
<comment type="similarity">
    <text evidence="1 6">Belongs to the glycosyl hydrolase 43 family.</text>
</comment>
<gene>
    <name evidence="9" type="ORF">FHG12_20670</name>
</gene>
<dbReference type="Pfam" id="PF04616">
    <property type="entry name" value="Glyco_hydro_43"/>
    <property type="match status" value="1"/>
</dbReference>
<dbReference type="InterPro" id="IPR006710">
    <property type="entry name" value="Glyco_hydro_43"/>
</dbReference>
<dbReference type="RefSeq" id="WP_139517589.1">
    <property type="nucleotide sequence ID" value="NZ_CP040896.1"/>
</dbReference>
<evidence type="ECO:0000256" key="1">
    <source>
        <dbReference type="ARBA" id="ARBA00009865"/>
    </source>
</evidence>
<protein>
    <submittedName>
        <fullName evidence="9">Glycoside hydrolase family 43 protein</fullName>
    </submittedName>
</protein>
<dbReference type="InterPro" id="IPR051795">
    <property type="entry name" value="Glycosyl_Hydrlase_43"/>
</dbReference>
<dbReference type="Proteomes" id="UP000305398">
    <property type="component" value="Chromosome"/>
</dbReference>
<dbReference type="PANTHER" id="PTHR42812:SF12">
    <property type="entry name" value="BETA-XYLOSIDASE-RELATED"/>
    <property type="match status" value="1"/>
</dbReference>
<evidence type="ECO:0000256" key="5">
    <source>
        <dbReference type="PIRSR" id="PIRSR606710-2"/>
    </source>
</evidence>
<evidence type="ECO:0000313" key="9">
    <source>
        <dbReference type="EMBL" id="QDA62358.1"/>
    </source>
</evidence>
<dbReference type="PANTHER" id="PTHR42812">
    <property type="entry name" value="BETA-XYLOSIDASE"/>
    <property type="match status" value="1"/>
</dbReference>
<dbReference type="InterPro" id="IPR023296">
    <property type="entry name" value="Glyco_hydro_beta-prop_sf"/>
</dbReference>
<evidence type="ECO:0000313" key="10">
    <source>
        <dbReference type="Proteomes" id="UP000305398"/>
    </source>
</evidence>
<dbReference type="OrthoDB" id="9801455at2"/>
<dbReference type="AlphaFoldDB" id="A0A5B8A4R7"/>
<evidence type="ECO:0000256" key="7">
    <source>
        <dbReference type="SAM" id="SignalP"/>
    </source>
</evidence>
<accession>A0A5B8A4R7</accession>
<feature type="site" description="Important for catalytic activity, responsible for pKa modulation of the active site Glu and correct orientation of both the proton donor and substrate" evidence="5">
    <location>
        <position position="149"/>
    </location>
</feature>
<keyword evidence="3 6" id="KW-0326">Glycosidase</keyword>
<evidence type="ECO:0000256" key="6">
    <source>
        <dbReference type="RuleBase" id="RU361187"/>
    </source>
</evidence>
<proteinExistence type="inferred from homology"/>
<dbReference type="Gene3D" id="2.115.10.20">
    <property type="entry name" value="Glycosyl hydrolase domain, family 43"/>
    <property type="match status" value="1"/>
</dbReference>
<dbReference type="Pfam" id="PF17851">
    <property type="entry name" value="GH43_C2"/>
    <property type="match status" value="1"/>
</dbReference>
<dbReference type="SUPFAM" id="SSF49899">
    <property type="entry name" value="Concanavalin A-like lectins/glucanases"/>
    <property type="match status" value="1"/>
</dbReference>
<dbReference type="GO" id="GO:0004553">
    <property type="term" value="F:hydrolase activity, hydrolyzing O-glycosyl compounds"/>
    <property type="evidence" value="ECO:0007669"/>
    <property type="project" value="InterPro"/>
</dbReference>
<dbReference type="KEGG" id="hyj:FHG12_20670"/>
<name>A0A5B8A4R7_9BACT</name>
<evidence type="ECO:0000256" key="2">
    <source>
        <dbReference type="ARBA" id="ARBA00022801"/>
    </source>
</evidence>
<dbReference type="GO" id="GO:0005975">
    <property type="term" value="P:carbohydrate metabolic process"/>
    <property type="evidence" value="ECO:0007669"/>
    <property type="project" value="InterPro"/>
</dbReference>
<keyword evidence="2 6" id="KW-0378">Hydrolase</keyword>
<dbReference type="CDD" id="cd18617">
    <property type="entry name" value="GH43_XynB-like"/>
    <property type="match status" value="1"/>
</dbReference>
<feature type="signal peptide" evidence="7">
    <location>
        <begin position="1"/>
        <end position="20"/>
    </location>
</feature>
<keyword evidence="10" id="KW-1185">Reference proteome</keyword>
<evidence type="ECO:0000259" key="8">
    <source>
        <dbReference type="Pfam" id="PF17851"/>
    </source>
</evidence>
<feature type="active site" description="Proton donor" evidence="4">
    <location>
        <position position="203"/>
    </location>
</feature>